<sequence>MYDHAEQDSDPAAALTASHAARTAAAIAACLASLAEEATEVGLASLAVFIGAAADFAQQEATQRARPAGQAFGRPSLVWSAPEPEQV</sequence>
<dbReference type="EMBL" id="LAJY01000125">
    <property type="protein sequence ID" value="KJV10261.1"/>
    <property type="molecule type" value="Genomic_DNA"/>
</dbReference>
<evidence type="ECO:0000256" key="1">
    <source>
        <dbReference type="SAM" id="MobiDB-lite"/>
    </source>
</evidence>
<reference evidence="2 3" key="1">
    <citation type="submission" date="2015-03" db="EMBL/GenBank/DDBJ databases">
        <title>Draft genome sequence of Elstera litoralis.</title>
        <authorList>
            <person name="Rahalkar M.C."/>
            <person name="Dhakephalkar P.K."/>
            <person name="Pore S.D."/>
            <person name="Arora P."/>
            <person name="Kapse N.G."/>
            <person name="Pandit P.S."/>
        </authorList>
    </citation>
    <scope>NUCLEOTIDE SEQUENCE [LARGE SCALE GENOMIC DNA]</scope>
    <source>
        <strain evidence="2 3">Dia-1</strain>
    </source>
</reference>
<evidence type="ECO:0000313" key="3">
    <source>
        <dbReference type="Proteomes" id="UP000033774"/>
    </source>
</evidence>
<proteinExistence type="predicted"/>
<protein>
    <submittedName>
        <fullName evidence="2">Uncharacterized protein</fullName>
    </submittedName>
</protein>
<accession>A0A0F3IU77</accession>
<dbReference type="Proteomes" id="UP000033774">
    <property type="component" value="Unassembled WGS sequence"/>
</dbReference>
<name>A0A0F3IU77_9PROT</name>
<gene>
    <name evidence="2" type="ORF">VZ95_06185</name>
</gene>
<dbReference type="AlphaFoldDB" id="A0A0F3IU77"/>
<comment type="caution">
    <text evidence="2">The sequence shown here is derived from an EMBL/GenBank/DDBJ whole genome shotgun (WGS) entry which is preliminary data.</text>
</comment>
<feature type="region of interest" description="Disordered" evidence="1">
    <location>
        <begin position="65"/>
        <end position="87"/>
    </location>
</feature>
<organism evidence="2 3">
    <name type="scientific">Elstera litoralis</name>
    <dbReference type="NCBI Taxonomy" id="552518"/>
    <lineage>
        <taxon>Bacteria</taxon>
        <taxon>Pseudomonadati</taxon>
        <taxon>Pseudomonadota</taxon>
        <taxon>Alphaproteobacteria</taxon>
        <taxon>Rhodospirillales</taxon>
        <taxon>Rhodospirillaceae</taxon>
        <taxon>Elstera</taxon>
    </lineage>
</organism>
<keyword evidence="3" id="KW-1185">Reference proteome</keyword>
<evidence type="ECO:0000313" key="2">
    <source>
        <dbReference type="EMBL" id="KJV10261.1"/>
    </source>
</evidence>
<dbReference type="RefSeq" id="WP_045775079.1">
    <property type="nucleotide sequence ID" value="NZ_LAJY01000125.1"/>
</dbReference>